<evidence type="ECO:0000256" key="1">
    <source>
        <dbReference type="SAM" id="MobiDB-lite"/>
    </source>
</evidence>
<evidence type="ECO:0000313" key="4">
    <source>
        <dbReference type="Proteomes" id="UP001596011"/>
    </source>
</evidence>
<dbReference type="SUPFAM" id="SSF55729">
    <property type="entry name" value="Acyl-CoA N-acyltransferases (Nat)"/>
    <property type="match status" value="1"/>
</dbReference>
<dbReference type="EMBL" id="JBHSFI010000005">
    <property type="protein sequence ID" value="MFC4630121.1"/>
    <property type="molecule type" value="Genomic_DNA"/>
</dbReference>
<organism evidence="3 4">
    <name type="scientific">Promicromonospora alba</name>
    <dbReference type="NCBI Taxonomy" id="1616110"/>
    <lineage>
        <taxon>Bacteria</taxon>
        <taxon>Bacillati</taxon>
        <taxon>Actinomycetota</taxon>
        <taxon>Actinomycetes</taxon>
        <taxon>Micrococcales</taxon>
        <taxon>Promicromonosporaceae</taxon>
        <taxon>Promicromonospora</taxon>
    </lineage>
</organism>
<proteinExistence type="predicted"/>
<feature type="region of interest" description="Disordered" evidence="1">
    <location>
        <begin position="162"/>
        <end position="199"/>
    </location>
</feature>
<dbReference type="PANTHER" id="PTHR43792">
    <property type="entry name" value="GNAT FAMILY, PUTATIVE (AFU_ORTHOLOGUE AFUA_3G00765)-RELATED-RELATED"/>
    <property type="match status" value="1"/>
</dbReference>
<sequence length="199" mass="21584">MCAYIGGPRPRDELERAIPEVPRQRAGGSVVDLDGAAIGIVQLERRDAGYEILPAVGKVELGFLFLPEAWGKGYAAEACAAALYWFADAVPGEAAVLATQTDNKPSVRLAMKLRFTEVERLEAYGGAAVRRTARSGDGHHRWPVVQVGGRKPATPTRCFRRQSHLPPARRPIHDPNDAIGHGSQETGVQSRKELTSVPQ</sequence>
<gene>
    <name evidence="3" type="ORF">ACFO6V_17870</name>
</gene>
<feature type="domain" description="N-acetyltransferase" evidence="2">
    <location>
        <begin position="4"/>
        <end position="116"/>
    </location>
</feature>
<dbReference type="InterPro" id="IPR000182">
    <property type="entry name" value="GNAT_dom"/>
</dbReference>
<feature type="compositionally biased region" description="Basic and acidic residues" evidence="1">
    <location>
        <begin position="190"/>
        <end position="199"/>
    </location>
</feature>
<dbReference type="InterPro" id="IPR016181">
    <property type="entry name" value="Acyl_CoA_acyltransferase"/>
</dbReference>
<dbReference type="Gene3D" id="3.40.630.30">
    <property type="match status" value="1"/>
</dbReference>
<dbReference type="Proteomes" id="UP001596011">
    <property type="component" value="Unassembled WGS sequence"/>
</dbReference>
<keyword evidence="4" id="KW-1185">Reference proteome</keyword>
<accession>A0ABV9HLU3</accession>
<dbReference type="RefSeq" id="WP_377137520.1">
    <property type="nucleotide sequence ID" value="NZ_JBHSFI010000005.1"/>
</dbReference>
<dbReference type="InterPro" id="IPR051531">
    <property type="entry name" value="N-acetyltransferase"/>
</dbReference>
<evidence type="ECO:0000313" key="3">
    <source>
        <dbReference type="EMBL" id="MFC4630121.1"/>
    </source>
</evidence>
<comment type="caution">
    <text evidence="3">The sequence shown here is derived from an EMBL/GenBank/DDBJ whole genome shotgun (WGS) entry which is preliminary data.</text>
</comment>
<protein>
    <submittedName>
        <fullName evidence="3">GNAT family N-acetyltransferase</fullName>
    </submittedName>
</protein>
<dbReference type="PANTHER" id="PTHR43792:SF1">
    <property type="entry name" value="N-ACETYLTRANSFERASE DOMAIN-CONTAINING PROTEIN"/>
    <property type="match status" value="1"/>
</dbReference>
<reference evidence="4" key="1">
    <citation type="journal article" date="2019" name="Int. J. Syst. Evol. Microbiol.">
        <title>The Global Catalogue of Microorganisms (GCM) 10K type strain sequencing project: providing services to taxonomists for standard genome sequencing and annotation.</title>
        <authorList>
            <consortium name="The Broad Institute Genomics Platform"/>
            <consortium name="The Broad Institute Genome Sequencing Center for Infectious Disease"/>
            <person name="Wu L."/>
            <person name="Ma J."/>
        </authorList>
    </citation>
    <scope>NUCLEOTIDE SEQUENCE [LARGE SCALE GENOMIC DNA]</scope>
    <source>
        <strain evidence="4">CCUG 42722</strain>
    </source>
</reference>
<name>A0ABV9HLU3_9MICO</name>
<evidence type="ECO:0000259" key="2">
    <source>
        <dbReference type="Pfam" id="PF13302"/>
    </source>
</evidence>
<dbReference type="Pfam" id="PF13302">
    <property type="entry name" value="Acetyltransf_3"/>
    <property type="match status" value="1"/>
</dbReference>